<dbReference type="PROSITE" id="PS51197">
    <property type="entry name" value="HTH_RRF2_2"/>
    <property type="match status" value="1"/>
</dbReference>
<dbReference type="Proteomes" id="UP000075418">
    <property type="component" value="Unassembled WGS sequence"/>
</dbReference>
<evidence type="ECO:0000313" key="4">
    <source>
        <dbReference type="Proteomes" id="UP000075418"/>
    </source>
</evidence>
<gene>
    <name evidence="3" type="ORF">A0131_00995</name>
    <name evidence="2" type="ORF">K8V85_04790</name>
    <name evidence="1" type="ORF">SKL01_14840</name>
</gene>
<proteinExistence type="predicted"/>
<dbReference type="SUPFAM" id="SSF46785">
    <property type="entry name" value="Winged helix' DNA-binding domain"/>
    <property type="match status" value="1"/>
</dbReference>
<dbReference type="EMBL" id="DYVT01000050">
    <property type="protein sequence ID" value="HJF67609.1"/>
    <property type="molecule type" value="Genomic_DNA"/>
</dbReference>
<dbReference type="KEGG" id="skl:C7J89_04105"/>
<reference evidence="3 4" key="1">
    <citation type="submission" date="2016-02" db="EMBL/GenBank/DDBJ databases">
        <title>Draft genome sequence of hydrocarbon degrading Staphylococcus saprophyticus Strain CNV2, isolated from crude-oil contaminated soil from Noonmati Oil Refinery, Guwahati, Assam, India.</title>
        <authorList>
            <person name="Mukherjee A."/>
            <person name="Chettri B."/>
            <person name="Langpoklakpam J."/>
            <person name="Singh A.K."/>
            <person name="Chattopadhyay D.J."/>
        </authorList>
    </citation>
    <scope>NUCLEOTIDE SEQUENCE [LARGE SCALE GENOMIC DNA]</scope>
    <source>
        <strain evidence="3 4">CNV2</strain>
    </source>
</reference>
<dbReference type="EMBL" id="LUGM01000002">
    <property type="protein sequence ID" value="KYH13387.1"/>
    <property type="molecule type" value="Genomic_DNA"/>
</dbReference>
<organism evidence="3 4">
    <name type="scientific">Staphylococcus kloosii</name>
    <dbReference type="NCBI Taxonomy" id="29384"/>
    <lineage>
        <taxon>Bacteria</taxon>
        <taxon>Bacillati</taxon>
        <taxon>Bacillota</taxon>
        <taxon>Bacilli</taxon>
        <taxon>Bacillales</taxon>
        <taxon>Staphylococcaceae</taxon>
        <taxon>Staphylococcus</taxon>
    </lineage>
</organism>
<accession>A0A2T4R9S3</accession>
<reference evidence="2" key="3">
    <citation type="journal article" date="2021" name="PeerJ">
        <title>Extensive microbial diversity within the chicken gut microbiome revealed by metagenomics and culture.</title>
        <authorList>
            <person name="Gilroy R."/>
            <person name="Ravi A."/>
            <person name="Getino M."/>
            <person name="Pursley I."/>
            <person name="Horton D.L."/>
            <person name="Alikhan N.F."/>
            <person name="Baker D."/>
            <person name="Gharbi K."/>
            <person name="Hall N."/>
            <person name="Watson M."/>
            <person name="Adriaenssens E.M."/>
            <person name="Foster-Nyarko E."/>
            <person name="Jarju S."/>
            <person name="Secka A."/>
            <person name="Antonio M."/>
            <person name="Oren A."/>
            <person name="Chaudhuri R.R."/>
            <person name="La Ragione R."/>
            <person name="Hildebrand F."/>
            <person name="Pallen M.J."/>
        </authorList>
    </citation>
    <scope>NUCLEOTIDE SEQUENCE</scope>
    <source>
        <strain evidence="2">CHK149-3286</strain>
    </source>
</reference>
<dbReference type="AlphaFoldDB" id="A0A151A248"/>
<reference evidence="2" key="4">
    <citation type="submission" date="2021-09" db="EMBL/GenBank/DDBJ databases">
        <authorList>
            <person name="Gilroy R."/>
        </authorList>
    </citation>
    <scope>NUCLEOTIDE SEQUENCE</scope>
    <source>
        <strain evidence="2">CHK149-3286</strain>
    </source>
</reference>
<accession>A0A151A248</accession>
<dbReference type="Proteomes" id="UP000706163">
    <property type="component" value="Unassembled WGS sequence"/>
</dbReference>
<dbReference type="InterPro" id="IPR036390">
    <property type="entry name" value="WH_DNA-bd_sf"/>
</dbReference>
<dbReference type="GeneID" id="69904514"/>
<dbReference type="Proteomes" id="UP000321040">
    <property type="component" value="Unassembled WGS sequence"/>
</dbReference>
<reference evidence="1 5" key="2">
    <citation type="submission" date="2019-07" db="EMBL/GenBank/DDBJ databases">
        <title>Whole genome shotgun sequence of Staphylococcus kloosii NBRC 109624.</title>
        <authorList>
            <person name="Hosoyama A."/>
            <person name="Uohara A."/>
            <person name="Ohji S."/>
            <person name="Ichikawa N."/>
        </authorList>
    </citation>
    <scope>NUCLEOTIDE SEQUENCE [LARGE SCALE GENOMIC DNA]</scope>
    <source>
        <strain evidence="1 5">NBRC 109624</strain>
    </source>
</reference>
<dbReference type="Gene3D" id="1.10.10.10">
    <property type="entry name" value="Winged helix-like DNA-binding domain superfamily/Winged helix DNA-binding domain"/>
    <property type="match status" value="1"/>
</dbReference>
<evidence type="ECO:0000313" key="2">
    <source>
        <dbReference type="EMBL" id="HJF67609.1"/>
    </source>
</evidence>
<dbReference type="EMBL" id="BKAQ01000011">
    <property type="protein sequence ID" value="GEP82306.1"/>
    <property type="molecule type" value="Genomic_DNA"/>
</dbReference>
<dbReference type="InterPro" id="IPR036388">
    <property type="entry name" value="WH-like_DNA-bd_sf"/>
</dbReference>
<evidence type="ECO:0000313" key="1">
    <source>
        <dbReference type="EMBL" id="GEP82306.1"/>
    </source>
</evidence>
<sequence length="134" mass="15019">MNSQFSIAVHILSLLSLEEDPVSSQYIASSVNSNPSLVRKICRYLKNGQFITSTQGVTGYKLTQSASQILLGEVFRYTTDIDSHFVKIHEDTNTHCPVGKNITPALNDIYTEVDTSIINKLNTYTIEDVTNRFE</sequence>
<dbReference type="PANTHER" id="PTHR33221:SF15">
    <property type="entry name" value="HTH-TYPE TRANSCRIPTIONAL REGULATOR YWGB-RELATED"/>
    <property type="match status" value="1"/>
</dbReference>
<dbReference type="RefSeq" id="WP_061853618.1">
    <property type="nucleotide sequence ID" value="NZ_BKAQ01000011.1"/>
</dbReference>
<dbReference type="Pfam" id="PF02082">
    <property type="entry name" value="Rrf2"/>
    <property type="match status" value="1"/>
</dbReference>
<evidence type="ECO:0000313" key="5">
    <source>
        <dbReference type="Proteomes" id="UP000321040"/>
    </source>
</evidence>
<protein>
    <submittedName>
        <fullName evidence="2 3">Transcriptional regulator</fullName>
    </submittedName>
</protein>
<dbReference type="GO" id="GO:0003700">
    <property type="term" value="F:DNA-binding transcription factor activity"/>
    <property type="evidence" value="ECO:0007669"/>
    <property type="project" value="TreeGrafter"/>
</dbReference>
<evidence type="ECO:0000313" key="3">
    <source>
        <dbReference type="EMBL" id="KYH13387.1"/>
    </source>
</evidence>
<keyword evidence="5" id="KW-1185">Reference proteome</keyword>
<name>A0A151A248_9STAP</name>
<dbReference type="OrthoDB" id="213028at2"/>
<dbReference type="GO" id="GO:0005829">
    <property type="term" value="C:cytosol"/>
    <property type="evidence" value="ECO:0007669"/>
    <property type="project" value="TreeGrafter"/>
</dbReference>
<dbReference type="PANTHER" id="PTHR33221">
    <property type="entry name" value="WINGED HELIX-TURN-HELIX TRANSCRIPTIONAL REGULATOR, RRF2 FAMILY"/>
    <property type="match status" value="1"/>
</dbReference>
<dbReference type="InterPro" id="IPR000944">
    <property type="entry name" value="Tscrpt_reg_Rrf2"/>
</dbReference>
<comment type="caution">
    <text evidence="3">The sequence shown here is derived from an EMBL/GenBank/DDBJ whole genome shotgun (WGS) entry which is preliminary data.</text>
</comment>